<gene>
    <name evidence="3" type="ORF">MELLADRAFT_89718</name>
</gene>
<dbReference type="AlphaFoldDB" id="F4RUD2"/>
<name>F4RUD2_MELLP</name>
<organism evidence="4">
    <name type="scientific">Melampsora larici-populina (strain 98AG31 / pathotype 3-4-7)</name>
    <name type="common">Poplar leaf rust fungus</name>
    <dbReference type="NCBI Taxonomy" id="747676"/>
    <lineage>
        <taxon>Eukaryota</taxon>
        <taxon>Fungi</taxon>
        <taxon>Dikarya</taxon>
        <taxon>Basidiomycota</taxon>
        <taxon>Pucciniomycotina</taxon>
        <taxon>Pucciniomycetes</taxon>
        <taxon>Pucciniales</taxon>
        <taxon>Melampsoraceae</taxon>
        <taxon>Melampsora</taxon>
    </lineage>
</organism>
<dbReference type="GeneID" id="18935294"/>
<dbReference type="SUPFAM" id="SSF50978">
    <property type="entry name" value="WD40 repeat-like"/>
    <property type="match status" value="1"/>
</dbReference>
<dbReference type="InterPro" id="IPR015943">
    <property type="entry name" value="WD40/YVTN_repeat-like_dom_sf"/>
</dbReference>
<dbReference type="Gene3D" id="2.130.10.10">
    <property type="entry name" value="YVTN repeat-like/Quinoprotein amine dehydrogenase"/>
    <property type="match status" value="1"/>
</dbReference>
<evidence type="ECO:0000256" key="1">
    <source>
        <dbReference type="ARBA" id="ARBA00022574"/>
    </source>
</evidence>
<proteinExistence type="predicted"/>
<dbReference type="PANTHER" id="PTHR10971">
    <property type="entry name" value="MRNA EXPORT FACTOR AND BUB3"/>
    <property type="match status" value="1"/>
</dbReference>
<evidence type="ECO:0000256" key="2">
    <source>
        <dbReference type="ARBA" id="ARBA00022737"/>
    </source>
</evidence>
<dbReference type="RefSeq" id="XP_007412812.1">
    <property type="nucleotide sequence ID" value="XM_007412750.1"/>
</dbReference>
<protein>
    <submittedName>
        <fullName evidence="3">Uncharacterized protein</fullName>
    </submittedName>
</protein>
<evidence type="ECO:0000313" key="4">
    <source>
        <dbReference type="Proteomes" id="UP000001072"/>
    </source>
</evidence>
<dbReference type="EMBL" id="GL883121">
    <property type="protein sequence ID" value="EGG04019.1"/>
    <property type="molecule type" value="Genomic_DNA"/>
</dbReference>
<dbReference type="InParanoid" id="F4RUD2"/>
<dbReference type="HOGENOM" id="CLU_2373222_0_0_1"/>
<dbReference type="InterPro" id="IPR036322">
    <property type="entry name" value="WD40_repeat_dom_sf"/>
</dbReference>
<dbReference type="KEGG" id="mlr:MELLADRAFT_89718"/>
<dbReference type="STRING" id="747676.F4RUD2"/>
<accession>F4RUD2</accession>
<keyword evidence="1" id="KW-0853">WD repeat</keyword>
<dbReference type="OrthoDB" id="10262475at2759"/>
<keyword evidence="4" id="KW-1185">Reference proteome</keyword>
<dbReference type="Proteomes" id="UP000001072">
    <property type="component" value="Unassembled WGS sequence"/>
</dbReference>
<dbReference type="VEuPathDB" id="FungiDB:MELLADRAFT_89718"/>
<keyword evidence="2" id="KW-0677">Repeat</keyword>
<reference evidence="4" key="1">
    <citation type="journal article" date="2011" name="Proc. Natl. Acad. Sci. U.S.A.">
        <title>Obligate biotrophy features unraveled by the genomic analysis of rust fungi.</title>
        <authorList>
            <person name="Duplessis S."/>
            <person name="Cuomo C.A."/>
            <person name="Lin Y.-C."/>
            <person name="Aerts A."/>
            <person name="Tisserant E."/>
            <person name="Veneault-Fourrey C."/>
            <person name="Joly D.L."/>
            <person name="Hacquard S."/>
            <person name="Amselem J."/>
            <person name="Cantarel B.L."/>
            <person name="Chiu R."/>
            <person name="Coutinho P.M."/>
            <person name="Feau N."/>
            <person name="Field M."/>
            <person name="Frey P."/>
            <person name="Gelhaye E."/>
            <person name="Goldberg J."/>
            <person name="Grabherr M.G."/>
            <person name="Kodira C.D."/>
            <person name="Kohler A."/>
            <person name="Kuees U."/>
            <person name="Lindquist E.A."/>
            <person name="Lucas S.M."/>
            <person name="Mago R."/>
            <person name="Mauceli E."/>
            <person name="Morin E."/>
            <person name="Murat C."/>
            <person name="Pangilinan J.L."/>
            <person name="Park R."/>
            <person name="Pearson M."/>
            <person name="Quesneville H."/>
            <person name="Rouhier N."/>
            <person name="Sakthikumar S."/>
            <person name="Salamov A.A."/>
            <person name="Schmutz J."/>
            <person name="Selles B."/>
            <person name="Shapiro H."/>
            <person name="Tanguay P."/>
            <person name="Tuskan G.A."/>
            <person name="Henrissat B."/>
            <person name="Van de Peer Y."/>
            <person name="Rouze P."/>
            <person name="Ellis J.G."/>
            <person name="Dodds P.N."/>
            <person name="Schein J.E."/>
            <person name="Zhong S."/>
            <person name="Hamelin R.C."/>
            <person name="Grigoriev I.V."/>
            <person name="Szabo L.J."/>
            <person name="Martin F."/>
        </authorList>
    </citation>
    <scope>NUCLEOTIDE SEQUENCE [LARGE SCALE GENOMIC DNA]</scope>
    <source>
        <strain evidence="4">98AG31 / pathotype 3-4-7</strain>
    </source>
</reference>
<dbReference type="eggNOG" id="KOG1036">
    <property type="taxonomic scope" value="Eukaryota"/>
</dbReference>
<sequence>MTRAIRCMSNGQGYTSTSFEGRVAVELFDTSTEVQSEKCTFKCHWQTIDKFDIIYPVNVLVFHPHFGTFATGDGDSMVSFWNSAAKRALRQLPKY</sequence>
<evidence type="ECO:0000313" key="3">
    <source>
        <dbReference type="EMBL" id="EGG04019.1"/>
    </source>
</evidence>